<proteinExistence type="predicted"/>
<dbReference type="InterPro" id="IPR013083">
    <property type="entry name" value="Znf_RING/FYVE/PHD"/>
</dbReference>
<sequence>MATTCAKCHEALEVEIGPDEDEDVEMEASSSGNNTQTIPDDVHLPCGCHFHWQCLLDSYELSKCPHCSTEIVSSPPSTSQQQIIVNLTNEGGYQEHIDIFPLLQEESYLRAYPEERKCRAFLEFCREGDHQAIVDLLHSCSEPAGEDDDDLDIDEMKDADADLPNKTPDEILRYQDPIGDMQSGLHAAAANGHREVAWLLLLLASQLPESEFPALVYQEAAALGIMREQQEGKVDIRSLKDSFGQSAEDIAKEYGVVWNGWIGNGRLAIR</sequence>
<feature type="region of interest" description="Disordered" evidence="1">
    <location>
        <begin position="16"/>
        <end position="36"/>
    </location>
</feature>
<reference evidence="2" key="1">
    <citation type="journal article" date="2020" name="Stud. Mycol.">
        <title>101 Dothideomycetes genomes: a test case for predicting lifestyles and emergence of pathogens.</title>
        <authorList>
            <person name="Haridas S."/>
            <person name="Albert R."/>
            <person name="Binder M."/>
            <person name="Bloem J."/>
            <person name="Labutti K."/>
            <person name="Salamov A."/>
            <person name="Andreopoulos B."/>
            <person name="Baker S."/>
            <person name="Barry K."/>
            <person name="Bills G."/>
            <person name="Bluhm B."/>
            <person name="Cannon C."/>
            <person name="Castanera R."/>
            <person name="Culley D."/>
            <person name="Daum C."/>
            <person name="Ezra D."/>
            <person name="Gonzalez J."/>
            <person name="Henrissat B."/>
            <person name="Kuo A."/>
            <person name="Liang C."/>
            <person name="Lipzen A."/>
            <person name="Lutzoni F."/>
            <person name="Magnuson J."/>
            <person name="Mondo S."/>
            <person name="Nolan M."/>
            <person name="Ohm R."/>
            <person name="Pangilinan J."/>
            <person name="Park H.-J."/>
            <person name="Ramirez L."/>
            <person name="Alfaro M."/>
            <person name="Sun H."/>
            <person name="Tritt A."/>
            <person name="Yoshinaga Y."/>
            <person name="Zwiers L.-H."/>
            <person name="Turgeon B."/>
            <person name="Goodwin S."/>
            <person name="Spatafora J."/>
            <person name="Crous P."/>
            <person name="Grigoriev I."/>
        </authorList>
    </citation>
    <scope>NUCLEOTIDE SEQUENCE</scope>
    <source>
        <strain evidence="2">CBS 113389</strain>
    </source>
</reference>
<dbReference type="GeneID" id="54479435"/>
<gene>
    <name evidence="2" type="ORF">BDY17DRAFT_4782</name>
</gene>
<accession>A0A6A6Q524</accession>
<evidence type="ECO:0000313" key="2">
    <source>
        <dbReference type="EMBL" id="KAF2487171.1"/>
    </source>
</evidence>
<dbReference type="OrthoDB" id="46529at2759"/>
<feature type="compositionally biased region" description="Acidic residues" evidence="1">
    <location>
        <begin position="16"/>
        <end position="26"/>
    </location>
</feature>
<dbReference type="AlphaFoldDB" id="A0A6A6Q524"/>
<protein>
    <recommendedName>
        <fullName evidence="4">RING-type domain-containing protein</fullName>
    </recommendedName>
</protein>
<dbReference type="RefSeq" id="XP_033593740.1">
    <property type="nucleotide sequence ID" value="XM_033738433.1"/>
</dbReference>
<evidence type="ECO:0008006" key="4">
    <source>
        <dbReference type="Google" id="ProtNLM"/>
    </source>
</evidence>
<name>A0A6A6Q524_9PEZI</name>
<dbReference type="Gene3D" id="3.30.40.10">
    <property type="entry name" value="Zinc/RING finger domain, C3HC4 (zinc finger)"/>
    <property type="match status" value="1"/>
</dbReference>
<dbReference type="EMBL" id="MU001631">
    <property type="protein sequence ID" value="KAF2487171.1"/>
    <property type="molecule type" value="Genomic_DNA"/>
</dbReference>
<organism evidence="2 3">
    <name type="scientific">Neohortaea acidophila</name>
    <dbReference type="NCBI Taxonomy" id="245834"/>
    <lineage>
        <taxon>Eukaryota</taxon>
        <taxon>Fungi</taxon>
        <taxon>Dikarya</taxon>
        <taxon>Ascomycota</taxon>
        <taxon>Pezizomycotina</taxon>
        <taxon>Dothideomycetes</taxon>
        <taxon>Dothideomycetidae</taxon>
        <taxon>Mycosphaerellales</taxon>
        <taxon>Teratosphaeriaceae</taxon>
        <taxon>Neohortaea</taxon>
    </lineage>
</organism>
<dbReference type="Proteomes" id="UP000799767">
    <property type="component" value="Unassembled WGS sequence"/>
</dbReference>
<keyword evidence="3" id="KW-1185">Reference proteome</keyword>
<evidence type="ECO:0000313" key="3">
    <source>
        <dbReference type="Proteomes" id="UP000799767"/>
    </source>
</evidence>
<evidence type="ECO:0000256" key="1">
    <source>
        <dbReference type="SAM" id="MobiDB-lite"/>
    </source>
</evidence>